<keyword evidence="3 6" id="KW-0489">Methyltransferase</keyword>
<evidence type="ECO:0000256" key="1">
    <source>
        <dbReference type="ARBA" id="ARBA00022490"/>
    </source>
</evidence>
<evidence type="ECO:0000313" key="10">
    <source>
        <dbReference type="Proteomes" id="UP001193734"/>
    </source>
</evidence>
<evidence type="ECO:0000256" key="5">
    <source>
        <dbReference type="ARBA" id="ARBA00022691"/>
    </source>
</evidence>
<gene>
    <name evidence="6 9" type="primary">rsmI</name>
    <name evidence="9" type="ORF">HPS55_12475</name>
</gene>
<keyword evidence="5 6" id="KW-0949">S-adenosyl-L-methionine</keyword>
<dbReference type="RefSeq" id="WP_172178282.1">
    <property type="nucleotide sequence ID" value="NZ_CASGIA010000031.1"/>
</dbReference>
<dbReference type="PANTHER" id="PTHR46111:SF1">
    <property type="entry name" value="RIBOSOMAL RNA SMALL SUBUNIT METHYLTRANSFERASE I"/>
    <property type="match status" value="1"/>
</dbReference>
<dbReference type="Proteomes" id="UP001193734">
    <property type="component" value="Unassembled WGS sequence"/>
</dbReference>
<dbReference type="HAMAP" id="MF_01877">
    <property type="entry name" value="16SrRNA_methyltr_I"/>
    <property type="match status" value="1"/>
</dbReference>
<dbReference type="CDD" id="cd11648">
    <property type="entry name" value="RsmI"/>
    <property type="match status" value="1"/>
</dbReference>
<proteinExistence type="inferred from homology"/>
<reference evidence="9 10" key="1">
    <citation type="submission" date="2020-05" db="EMBL/GenBank/DDBJ databases">
        <title>Distinct polysaccharide utilization as determinants for interspecies competition between intestinal Prevotella spp.</title>
        <authorList>
            <person name="Galvez E.J.C."/>
            <person name="Iljazovic A."/>
            <person name="Strowig T."/>
        </authorList>
    </citation>
    <scope>NUCLEOTIDE SEQUENCE [LARGE SCALE GENOMIC DNA]</scope>
    <source>
        <strain evidence="9 10">PROD</strain>
    </source>
</reference>
<name>A0ABX2B0U5_9BACT</name>
<dbReference type="SUPFAM" id="SSF53790">
    <property type="entry name" value="Tetrapyrrole methylase"/>
    <property type="match status" value="1"/>
</dbReference>
<feature type="region of interest" description="Disordered" evidence="7">
    <location>
        <begin position="226"/>
        <end position="271"/>
    </location>
</feature>
<dbReference type="InterPro" id="IPR018063">
    <property type="entry name" value="SAM_MeTrfase_RsmI_CS"/>
</dbReference>
<dbReference type="InterPro" id="IPR000878">
    <property type="entry name" value="4pyrrol_Mease"/>
</dbReference>
<dbReference type="InterPro" id="IPR008189">
    <property type="entry name" value="rRNA_ssu_MeTfrase_I"/>
</dbReference>
<evidence type="ECO:0000256" key="7">
    <source>
        <dbReference type="SAM" id="MobiDB-lite"/>
    </source>
</evidence>
<dbReference type="GO" id="GO:0008168">
    <property type="term" value="F:methyltransferase activity"/>
    <property type="evidence" value="ECO:0007669"/>
    <property type="project" value="UniProtKB-KW"/>
</dbReference>
<dbReference type="PIRSF" id="PIRSF005917">
    <property type="entry name" value="MTase_YraL"/>
    <property type="match status" value="1"/>
</dbReference>
<keyword evidence="1 6" id="KW-0963">Cytoplasm</keyword>
<protein>
    <recommendedName>
        <fullName evidence="6">Ribosomal RNA small subunit methyltransferase I</fullName>
        <ecNumber evidence="6">2.1.1.198</ecNumber>
    </recommendedName>
    <alternativeName>
        <fullName evidence="6">16S rRNA 2'-O-ribose C1402 methyltransferase</fullName>
    </alternativeName>
    <alternativeName>
        <fullName evidence="6">rRNA (cytidine-2'-O-)-methyltransferase RsmI</fullName>
    </alternativeName>
</protein>
<dbReference type="GO" id="GO:0032259">
    <property type="term" value="P:methylation"/>
    <property type="evidence" value="ECO:0007669"/>
    <property type="project" value="UniProtKB-KW"/>
</dbReference>
<evidence type="ECO:0000256" key="4">
    <source>
        <dbReference type="ARBA" id="ARBA00022679"/>
    </source>
</evidence>
<evidence type="ECO:0000259" key="8">
    <source>
        <dbReference type="Pfam" id="PF00590"/>
    </source>
</evidence>
<dbReference type="Gene3D" id="3.40.1010.10">
    <property type="entry name" value="Cobalt-precorrin-4 Transmethylase, Domain 1"/>
    <property type="match status" value="1"/>
</dbReference>
<evidence type="ECO:0000256" key="3">
    <source>
        <dbReference type="ARBA" id="ARBA00022603"/>
    </source>
</evidence>
<sequence length="271" mass="29786">MGILYIVPTPVGNMEDITFRAVRVLREADVVLAEDTRTSGVLLKHYDIQNHLMSHHKFNEHGTSAAVVERLRGGQTVALVSDAGTPAISDPGFYLVREAVKAGIEVQCLPGATAFVPALVSSGLPCDRFCFEGFLPAKKGRQTRLDALSSERRTMIFYESPHRLVKTLVQFADVFGPDRRVSVCREISKVHEESVRGTLAEVIDRFMAAEPRGEIVIVLAGAGDRDRENTENVNAGEEGCTTSTAPSARELIFGTSINDDGHRRDRKSKRH</sequence>
<dbReference type="Pfam" id="PF00590">
    <property type="entry name" value="TP_methylase"/>
    <property type="match status" value="1"/>
</dbReference>
<dbReference type="PANTHER" id="PTHR46111">
    <property type="entry name" value="RIBOSOMAL RNA SMALL SUBUNIT METHYLTRANSFERASE I"/>
    <property type="match status" value="1"/>
</dbReference>
<feature type="domain" description="Tetrapyrrole methylase" evidence="8">
    <location>
        <begin position="4"/>
        <end position="202"/>
    </location>
</feature>
<keyword evidence="2 6" id="KW-0698">rRNA processing</keyword>
<dbReference type="PROSITE" id="PS01296">
    <property type="entry name" value="RSMI"/>
    <property type="match status" value="1"/>
</dbReference>
<keyword evidence="4 6" id="KW-0808">Transferase</keyword>
<evidence type="ECO:0000256" key="2">
    <source>
        <dbReference type="ARBA" id="ARBA00022552"/>
    </source>
</evidence>
<keyword evidence="10" id="KW-1185">Reference proteome</keyword>
<comment type="caution">
    <text evidence="9">The sequence shown here is derived from an EMBL/GenBank/DDBJ whole genome shotgun (WGS) entry which is preliminary data.</text>
</comment>
<dbReference type="NCBIfam" id="TIGR00096">
    <property type="entry name" value="16S rRNA (cytidine(1402)-2'-O)-methyltransferase"/>
    <property type="match status" value="1"/>
</dbReference>
<evidence type="ECO:0000313" key="9">
    <source>
        <dbReference type="EMBL" id="NPE15123.1"/>
    </source>
</evidence>
<dbReference type="InterPro" id="IPR035996">
    <property type="entry name" value="4pyrrol_Methylase_sf"/>
</dbReference>
<dbReference type="EC" id="2.1.1.198" evidence="6"/>
<dbReference type="Gene3D" id="3.30.950.10">
    <property type="entry name" value="Methyltransferase, Cobalt-precorrin-4 Transmethylase, Domain 2"/>
    <property type="match status" value="1"/>
</dbReference>
<accession>A0ABX2B0U5</accession>
<comment type="function">
    <text evidence="6">Catalyzes the 2'-O-methylation of the ribose of cytidine 1402 (C1402) in 16S rRNA.</text>
</comment>
<dbReference type="InterPro" id="IPR014776">
    <property type="entry name" value="4pyrrole_Mease_sub2"/>
</dbReference>
<organism evidence="9 10">
    <name type="scientific">Xylanibacter rodentium</name>
    <dbReference type="NCBI Taxonomy" id="2736289"/>
    <lineage>
        <taxon>Bacteria</taxon>
        <taxon>Pseudomonadati</taxon>
        <taxon>Bacteroidota</taxon>
        <taxon>Bacteroidia</taxon>
        <taxon>Bacteroidales</taxon>
        <taxon>Prevotellaceae</taxon>
        <taxon>Xylanibacter</taxon>
    </lineage>
</organism>
<comment type="subcellular location">
    <subcellularLocation>
        <location evidence="6">Cytoplasm</location>
    </subcellularLocation>
</comment>
<dbReference type="GeneID" id="82158583"/>
<comment type="catalytic activity">
    <reaction evidence="6">
        <text>cytidine(1402) in 16S rRNA + S-adenosyl-L-methionine = 2'-O-methylcytidine(1402) in 16S rRNA + S-adenosyl-L-homocysteine + H(+)</text>
        <dbReference type="Rhea" id="RHEA:42924"/>
        <dbReference type="Rhea" id="RHEA-COMP:10285"/>
        <dbReference type="Rhea" id="RHEA-COMP:10286"/>
        <dbReference type="ChEBI" id="CHEBI:15378"/>
        <dbReference type="ChEBI" id="CHEBI:57856"/>
        <dbReference type="ChEBI" id="CHEBI:59789"/>
        <dbReference type="ChEBI" id="CHEBI:74495"/>
        <dbReference type="ChEBI" id="CHEBI:82748"/>
        <dbReference type="EC" id="2.1.1.198"/>
    </reaction>
</comment>
<comment type="similarity">
    <text evidence="6">Belongs to the methyltransferase superfamily. RsmI family.</text>
</comment>
<dbReference type="EMBL" id="JABKKE010000027">
    <property type="protein sequence ID" value="NPE15123.1"/>
    <property type="molecule type" value="Genomic_DNA"/>
</dbReference>
<evidence type="ECO:0000256" key="6">
    <source>
        <dbReference type="HAMAP-Rule" id="MF_01877"/>
    </source>
</evidence>
<dbReference type="InterPro" id="IPR014777">
    <property type="entry name" value="4pyrrole_Mease_sub1"/>
</dbReference>